<dbReference type="Pfam" id="PF04389">
    <property type="entry name" value="Peptidase_M28"/>
    <property type="match status" value="1"/>
</dbReference>
<dbReference type="PANTHER" id="PTHR12147:SF26">
    <property type="entry name" value="PEPTIDASE M28 DOMAIN-CONTAINING PROTEIN"/>
    <property type="match status" value="1"/>
</dbReference>
<dbReference type="PANTHER" id="PTHR12147">
    <property type="entry name" value="METALLOPEPTIDASE M28 FAMILY MEMBER"/>
    <property type="match status" value="1"/>
</dbReference>
<name>A0A265UXK2_9FLAO</name>
<dbReference type="GO" id="GO:0008235">
    <property type="term" value="F:metalloexopeptidase activity"/>
    <property type="evidence" value="ECO:0007669"/>
    <property type="project" value="InterPro"/>
</dbReference>
<protein>
    <submittedName>
        <fullName evidence="2">Peptidase M28</fullName>
    </submittedName>
</protein>
<comment type="caution">
    <text evidence="2">The sequence shown here is derived from an EMBL/GenBank/DDBJ whole genome shotgun (WGS) entry which is preliminary data.</text>
</comment>
<dbReference type="SUPFAM" id="SSF53187">
    <property type="entry name" value="Zn-dependent exopeptidases"/>
    <property type="match status" value="1"/>
</dbReference>
<accession>A0A265UXK2</accession>
<dbReference type="CDD" id="cd05660">
    <property type="entry name" value="M28_like_PA"/>
    <property type="match status" value="1"/>
</dbReference>
<dbReference type="EMBL" id="NGJN01000002">
    <property type="protein sequence ID" value="OZV69787.1"/>
    <property type="molecule type" value="Genomic_DNA"/>
</dbReference>
<dbReference type="OrthoDB" id="9778250at2"/>
<proteinExistence type="predicted"/>
<dbReference type="GO" id="GO:0006508">
    <property type="term" value="P:proteolysis"/>
    <property type="evidence" value="ECO:0007669"/>
    <property type="project" value="InterPro"/>
</dbReference>
<dbReference type="Proteomes" id="UP000216840">
    <property type="component" value="Unassembled WGS sequence"/>
</dbReference>
<gene>
    <name evidence="2" type="ORF">CA834_03970</name>
</gene>
<dbReference type="InterPro" id="IPR045175">
    <property type="entry name" value="M28_fam"/>
</dbReference>
<keyword evidence="3" id="KW-1185">Reference proteome</keyword>
<evidence type="ECO:0000313" key="3">
    <source>
        <dbReference type="Proteomes" id="UP000216840"/>
    </source>
</evidence>
<evidence type="ECO:0000313" key="2">
    <source>
        <dbReference type="EMBL" id="OZV69787.1"/>
    </source>
</evidence>
<evidence type="ECO:0000259" key="1">
    <source>
        <dbReference type="Pfam" id="PF04389"/>
    </source>
</evidence>
<sequence>MKVLFASVLILVGSCSTIRHSKKIENLKESISYHDTSDVKIYLNTISPEELKEHVEEVSSDKYMGRMTGTEGHNAVCDYIRNYYKSLGISAPQSNPDYYQKVPSSVFPKEYDLKDSQNIIAYIEGSEFPNEYIYISAHSDHEGVVNGEIYNGADDNGSGTAAVLEMAEAFKLAKKQGNGPKRSIVFLHVTAEEIGLHGSRYYSNNPVFPLESTISFLNIDMIGRVDNAHVNNENYIYLIGSNRLSTELDFIAQEANRTFTNLELDYNFNKKNDVNRYYYRSDHYNFAQKDIPVIFFFNGEHKDYSKPTDTADKINYPLLTKRTHFIFATAWYLANSEQPLTKEVL</sequence>
<dbReference type="AlphaFoldDB" id="A0A265UXK2"/>
<reference evidence="2 3" key="1">
    <citation type="submission" date="2017-05" db="EMBL/GenBank/DDBJ databases">
        <title>The draft genome sequence of Idiomarina salinarum WNB302.</title>
        <authorList>
            <person name="Sun Y."/>
            <person name="Chen B."/>
            <person name="Du Z."/>
        </authorList>
    </citation>
    <scope>NUCLEOTIDE SEQUENCE [LARGE SCALE GENOMIC DNA]</scope>
    <source>
        <strain evidence="2 3">WNB302</strain>
    </source>
</reference>
<feature type="domain" description="Peptidase M28" evidence="1">
    <location>
        <begin position="118"/>
        <end position="327"/>
    </location>
</feature>
<organism evidence="2 3">
    <name type="scientific">Winogradskyella aurantia</name>
    <dbReference type="NCBI Taxonomy" id="1915063"/>
    <lineage>
        <taxon>Bacteria</taxon>
        <taxon>Pseudomonadati</taxon>
        <taxon>Bacteroidota</taxon>
        <taxon>Flavobacteriia</taxon>
        <taxon>Flavobacteriales</taxon>
        <taxon>Flavobacteriaceae</taxon>
        <taxon>Winogradskyella</taxon>
    </lineage>
</organism>
<dbReference type="RefSeq" id="WP_094967379.1">
    <property type="nucleotide sequence ID" value="NZ_NGJN01000002.1"/>
</dbReference>
<dbReference type="PROSITE" id="PS51257">
    <property type="entry name" value="PROKAR_LIPOPROTEIN"/>
    <property type="match status" value="1"/>
</dbReference>
<dbReference type="Gene3D" id="3.40.630.10">
    <property type="entry name" value="Zn peptidases"/>
    <property type="match status" value="1"/>
</dbReference>
<dbReference type="InterPro" id="IPR007484">
    <property type="entry name" value="Peptidase_M28"/>
</dbReference>